<dbReference type="AlphaFoldDB" id="A0AAD7HBX5"/>
<dbReference type="Pfam" id="PF16884">
    <property type="entry name" value="ADH_N_2"/>
    <property type="match status" value="1"/>
</dbReference>
<dbReference type="InterPro" id="IPR036291">
    <property type="entry name" value="NAD(P)-bd_dom_sf"/>
</dbReference>
<organism evidence="3 4">
    <name type="scientific">Mycena metata</name>
    <dbReference type="NCBI Taxonomy" id="1033252"/>
    <lineage>
        <taxon>Eukaryota</taxon>
        <taxon>Fungi</taxon>
        <taxon>Dikarya</taxon>
        <taxon>Basidiomycota</taxon>
        <taxon>Agaricomycotina</taxon>
        <taxon>Agaricomycetes</taxon>
        <taxon>Agaricomycetidae</taxon>
        <taxon>Agaricales</taxon>
        <taxon>Marasmiineae</taxon>
        <taxon>Mycenaceae</taxon>
        <taxon>Mycena</taxon>
    </lineage>
</organism>
<evidence type="ECO:0000256" key="1">
    <source>
        <dbReference type="ARBA" id="ARBA00023002"/>
    </source>
</evidence>
<proteinExistence type="predicted"/>
<sequence>MAPIMNARALFAAIPKDFPIPGETIVYDTSQKIDLETVPLNGGFLIKTLVLSIDPYMRGRMRPAEEKSYSDAFILGAPIDGYGVCVILRSENPKVAAGKHVYGVLPHQQYTVLPSMERLTFLENDPKLPWTVFVGVAGMPGKTAFMGWKEFSRAKKGETAFISTGAGPVGSMVIQLAKRDGLKVIASAGSDEKVKFMREIGADVAFNYKTTDTREVLAREGPIDVYWDNVGGKMLDAALEHAAINGRILACSSECGTISGYNTGYEPVMNIHLTWTKSLTISGILVFHLEDKYDKEFYATIPQAIAAGEIKYTEEVSQGLESVGDAILRVQQGKNIAKAVVVVAEQEYTGTEH</sequence>
<dbReference type="InterPro" id="IPR013149">
    <property type="entry name" value="ADH-like_C"/>
</dbReference>
<dbReference type="Gene3D" id="3.90.180.10">
    <property type="entry name" value="Medium-chain alcohol dehydrogenases, catalytic domain"/>
    <property type="match status" value="1"/>
</dbReference>
<dbReference type="SMART" id="SM00829">
    <property type="entry name" value="PKS_ER"/>
    <property type="match status" value="1"/>
</dbReference>
<name>A0AAD7HBX5_9AGAR</name>
<accession>A0AAD7HBX5</accession>
<reference evidence="3" key="1">
    <citation type="submission" date="2023-03" db="EMBL/GenBank/DDBJ databases">
        <title>Massive genome expansion in bonnet fungi (Mycena s.s.) driven by repeated elements and novel gene families across ecological guilds.</title>
        <authorList>
            <consortium name="Lawrence Berkeley National Laboratory"/>
            <person name="Harder C.B."/>
            <person name="Miyauchi S."/>
            <person name="Viragh M."/>
            <person name="Kuo A."/>
            <person name="Thoen E."/>
            <person name="Andreopoulos B."/>
            <person name="Lu D."/>
            <person name="Skrede I."/>
            <person name="Drula E."/>
            <person name="Henrissat B."/>
            <person name="Morin E."/>
            <person name="Kohler A."/>
            <person name="Barry K."/>
            <person name="LaButti K."/>
            <person name="Morin E."/>
            <person name="Salamov A."/>
            <person name="Lipzen A."/>
            <person name="Mereny Z."/>
            <person name="Hegedus B."/>
            <person name="Baldrian P."/>
            <person name="Stursova M."/>
            <person name="Weitz H."/>
            <person name="Taylor A."/>
            <person name="Grigoriev I.V."/>
            <person name="Nagy L.G."/>
            <person name="Martin F."/>
            <person name="Kauserud H."/>
        </authorList>
    </citation>
    <scope>NUCLEOTIDE SEQUENCE</scope>
    <source>
        <strain evidence="3">CBHHK182m</strain>
    </source>
</reference>
<dbReference type="Gene3D" id="3.40.50.720">
    <property type="entry name" value="NAD(P)-binding Rossmann-like Domain"/>
    <property type="match status" value="1"/>
</dbReference>
<comment type="caution">
    <text evidence="3">The sequence shown here is derived from an EMBL/GenBank/DDBJ whole genome shotgun (WGS) entry which is preliminary data.</text>
</comment>
<evidence type="ECO:0000313" key="4">
    <source>
        <dbReference type="Proteomes" id="UP001215598"/>
    </source>
</evidence>
<evidence type="ECO:0000313" key="3">
    <source>
        <dbReference type="EMBL" id="KAJ7716369.1"/>
    </source>
</evidence>
<dbReference type="EMBL" id="JARKIB010000292">
    <property type="protein sequence ID" value="KAJ7716369.1"/>
    <property type="molecule type" value="Genomic_DNA"/>
</dbReference>
<dbReference type="SUPFAM" id="SSF51735">
    <property type="entry name" value="NAD(P)-binding Rossmann-fold domains"/>
    <property type="match status" value="1"/>
</dbReference>
<gene>
    <name evidence="3" type="ORF">B0H16DRAFT_1741294</name>
</gene>
<dbReference type="InterPro" id="IPR041694">
    <property type="entry name" value="ADH_N_2"/>
</dbReference>
<dbReference type="CDD" id="cd05288">
    <property type="entry name" value="PGDH"/>
    <property type="match status" value="1"/>
</dbReference>
<dbReference type="PANTHER" id="PTHR43205:SF7">
    <property type="entry name" value="PROSTAGLANDIN REDUCTASE 1"/>
    <property type="match status" value="1"/>
</dbReference>
<evidence type="ECO:0000259" key="2">
    <source>
        <dbReference type="SMART" id="SM00829"/>
    </source>
</evidence>
<dbReference type="InterPro" id="IPR045010">
    <property type="entry name" value="MDR_fam"/>
</dbReference>
<dbReference type="Proteomes" id="UP001215598">
    <property type="component" value="Unassembled WGS sequence"/>
</dbReference>
<protein>
    <submittedName>
        <fullName evidence="3">Alcohol dehydrogenase</fullName>
    </submittedName>
</protein>
<dbReference type="PANTHER" id="PTHR43205">
    <property type="entry name" value="PROSTAGLANDIN REDUCTASE"/>
    <property type="match status" value="1"/>
</dbReference>
<dbReference type="GO" id="GO:0016628">
    <property type="term" value="F:oxidoreductase activity, acting on the CH-CH group of donors, NAD or NADP as acceptor"/>
    <property type="evidence" value="ECO:0007669"/>
    <property type="project" value="InterPro"/>
</dbReference>
<keyword evidence="1" id="KW-0560">Oxidoreductase</keyword>
<keyword evidence="4" id="KW-1185">Reference proteome</keyword>
<feature type="domain" description="Enoyl reductase (ER)" evidence="2">
    <location>
        <begin position="22"/>
        <end position="341"/>
    </location>
</feature>
<dbReference type="SUPFAM" id="SSF50129">
    <property type="entry name" value="GroES-like"/>
    <property type="match status" value="1"/>
</dbReference>
<dbReference type="Pfam" id="PF00107">
    <property type="entry name" value="ADH_zinc_N"/>
    <property type="match status" value="1"/>
</dbReference>
<dbReference type="InterPro" id="IPR011032">
    <property type="entry name" value="GroES-like_sf"/>
</dbReference>
<dbReference type="InterPro" id="IPR020843">
    <property type="entry name" value="ER"/>
</dbReference>